<dbReference type="EMBL" id="MWPV01000002">
    <property type="protein sequence ID" value="OUL58280.1"/>
    <property type="molecule type" value="Genomic_DNA"/>
</dbReference>
<comment type="caution">
    <text evidence="5">The sequence shown here is derived from an EMBL/GenBank/DDBJ whole genome shotgun (WGS) entry which is preliminary data.</text>
</comment>
<dbReference type="OrthoDB" id="5945851at2"/>
<dbReference type="InterPro" id="IPR003593">
    <property type="entry name" value="AAA+_ATPase"/>
</dbReference>
<protein>
    <submittedName>
        <fullName evidence="5">ABC transporter ATP-binding protein</fullName>
    </submittedName>
</protein>
<dbReference type="InterPro" id="IPR027417">
    <property type="entry name" value="P-loop_NTPase"/>
</dbReference>
<dbReference type="Proteomes" id="UP000194841">
    <property type="component" value="Unassembled WGS sequence"/>
</dbReference>
<evidence type="ECO:0000313" key="6">
    <source>
        <dbReference type="Proteomes" id="UP000194841"/>
    </source>
</evidence>
<keyword evidence="6" id="KW-1185">Reference proteome</keyword>
<accession>A0A244CRN7</accession>
<evidence type="ECO:0000256" key="2">
    <source>
        <dbReference type="ARBA" id="ARBA00022741"/>
    </source>
</evidence>
<feature type="domain" description="AAA+ ATPase" evidence="4">
    <location>
        <begin position="25"/>
        <end position="192"/>
    </location>
</feature>
<evidence type="ECO:0000256" key="1">
    <source>
        <dbReference type="ARBA" id="ARBA00022448"/>
    </source>
</evidence>
<dbReference type="AlphaFoldDB" id="A0A244CRN7"/>
<dbReference type="InterPro" id="IPR051782">
    <property type="entry name" value="ABC_Transporter_VariousFunc"/>
</dbReference>
<evidence type="ECO:0000259" key="4">
    <source>
        <dbReference type="SMART" id="SM00382"/>
    </source>
</evidence>
<dbReference type="SUPFAM" id="SSF52540">
    <property type="entry name" value="P-loop containing nucleoside triphosphate hydrolases"/>
    <property type="match status" value="1"/>
</dbReference>
<dbReference type="GO" id="GO:0016887">
    <property type="term" value="F:ATP hydrolysis activity"/>
    <property type="evidence" value="ECO:0007669"/>
    <property type="project" value="InterPro"/>
</dbReference>
<sequence length="194" mass="21061">MLAITGLNHHFNNKPLFQNYSVCLASTRTCLVAANGRGKTTLFAIIAGLIKAQSGSLELFGQQLKNANQQVALASDKIQFPEFLTAKQVIELVCACWQLPWPVALITGLSFDIQLNTQVGDLSSGSLKKLQLITALARDVPLTLLDEPSAALDETSLQFLLTLLTKRKGQVIITCHEPDPFVGIGFELQALDNV</sequence>
<keyword evidence="2" id="KW-0547">Nucleotide-binding</keyword>
<reference evidence="5 6" key="1">
    <citation type="submission" date="2017-02" db="EMBL/GenBank/DDBJ databases">
        <title>Pseudoalteromonas ulvae TC14 Genome.</title>
        <authorList>
            <person name="Molmeret M."/>
        </authorList>
    </citation>
    <scope>NUCLEOTIDE SEQUENCE [LARGE SCALE GENOMIC DNA]</scope>
    <source>
        <strain evidence="5">TC14</strain>
    </source>
</reference>
<dbReference type="GO" id="GO:0005524">
    <property type="term" value="F:ATP binding"/>
    <property type="evidence" value="ECO:0007669"/>
    <property type="project" value="UniProtKB-KW"/>
</dbReference>
<name>A0A244CRN7_PSEDV</name>
<dbReference type="Pfam" id="PF00005">
    <property type="entry name" value="ABC_tran"/>
    <property type="match status" value="1"/>
</dbReference>
<keyword evidence="1" id="KW-0813">Transport</keyword>
<gene>
    <name evidence="5" type="ORF">B1199_08020</name>
</gene>
<keyword evidence="3 5" id="KW-0067">ATP-binding</keyword>
<dbReference type="PANTHER" id="PTHR42939:SF1">
    <property type="entry name" value="ABC TRANSPORTER ATP-BINDING PROTEIN ALBC-RELATED"/>
    <property type="match status" value="1"/>
</dbReference>
<evidence type="ECO:0000313" key="5">
    <source>
        <dbReference type="EMBL" id="OUL58280.1"/>
    </source>
</evidence>
<dbReference type="InterPro" id="IPR003439">
    <property type="entry name" value="ABC_transporter-like_ATP-bd"/>
</dbReference>
<dbReference type="PANTHER" id="PTHR42939">
    <property type="entry name" value="ABC TRANSPORTER ATP-BINDING PROTEIN ALBC-RELATED"/>
    <property type="match status" value="1"/>
</dbReference>
<dbReference type="SMART" id="SM00382">
    <property type="entry name" value="AAA"/>
    <property type="match status" value="1"/>
</dbReference>
<organism evidence="5 6">
    <name type="scientific">Pseudoalteromonas ulvae</name>
    <dbReference type="NCBI Taxonomy" id="107327"/>
    <lineage>
        <taxon>Bacteria</taxon>
        <taxon>Pseudomonadati</taxon>
        <taxon>Pseudomonadota</taxon>
        <taxon>Gammaproteobacteria</taxon>
        <taxon>Alteromonadales</taxon>
        <taxon>Pseudoalteromonadaceae</taxon>
        <taxon>Pseudoalteromonas</taxon>
    </lineage>
</organism>
<proteinExistence type="predicted"/>
<dbReference type="RefSeq" id="WP_086743589.1">
    <property type="nucleotide sequence ID" value="NZ_MWPV01000002.1"/>
</dbReference>
<dbReference type="Gene3D" id="3.40.50.300">
    <property type="entry name" value="P-loop containing nucleotide triphosphate hydrolases"/>
    <property type="match status" value="1"/>
</dbReference>
<evidence type="ECO:0000256" key="3">
    <source>
        <dbReference type="ARBA" id="ARBA00022840"/>
    </source>
</evidence>